<keyword evidence="4" id="KW-1185">Reference proteome</keyword>
<dbReference type="PANTHER" id="PTHR43712">
    <property type="entry name" value="PUTATIVE (AFU_ORTHOLOGUE AFUA_4G14580)-RELATED"/>
    <property type="match status" value="1"/>
</dbReference>
<gene>
    <name evidence="3" type="ORF">Trco_001670</name>
</gene>
<dbReference type="PANTHER" id="PTHR43712:SF5">
    <property type="entry name" value="O-METHYLTRANSFERASE ASQN-RELATED"/>
    <property type="match status" value="1"/>
</dbReference>
<dbReference type="AlphaFoldDB" id="A0A9P8QNF3"/>
<dbReference type="InterPro" id="IPR036388">
    <property type="entry name" value="WH-like_DNA-bd_sf"/>
</dbReference>
<evidence type="ECO:0000259" key="1">
    <source>
        <dbReference type="Pfam" id="PF00891"/>
    </source>
</evidence>
<dbReference type="InterPro" id="IPR012967">
    <property type="entry name" value="COMT_dimerisation"/>
</dbReference>
<dbReference type="GO" id="GO:0008171">
    <property type="term" value="F:O-methyltransferase activity"/>
    <property type="evidence" value="ECO:0007669"/>
    <property type="project" value="InterPro"/>
</dbReference>
<dbReference type="SUPFAM" id="SSF53335">
    <property type="entry name" value="S-adenosyl-L-methionine-dependent methyltransferases"/>
    <property type="match status" value="1"/>
</dbReference>
<dbReference type="Pfam" id="PF00891">
    <property type="entry name" value="Methyltransf_2"/>
    <property type="match status" value="1"/>
</dbReference>
<evidence type="ECO:0008006" key="5">
    <source>
        <dbReference type="Google" id="ProtNLM"/>
    </source>
</evidence>
<feature type="domain" description="O-methyltransferase dimerisation" evidence="2">
    <location>
        <begin position="72"/>
        <end position="145"/>
    </location>
</feature>
<dbReference type="Proteomes" id="UP000827724">
    <property type="component" value="Unassembled WGS sequence"/>
</dbReference>
<dbReference type="InterPro" id="IPR001077">
    <property type="entry name" value="COMT_C"/>
</dbReference>
<dbReference type="InterPro" id="IPR036390">
    <property type="entry name" value="WH_DNA-bd_sf"/>
</dbReference>
<dbReference type="OrthoDB" id="1606438at2759"/>
<evidence type="ECO:0000313" key="4">
    <source>
        <dbReference type="Proteomes" id="UP000827724"/>
    </source>
</evidence>
<dbReference type="SUPFAM" id="SSF46785">
    <property type="entry name" value="Winged helix' DNA-binding domain"/>
    <property type="match status" value="1"/>
</dbReference>
<dbReference type="EMBL" id="JAIWOZ010000002">
    <property type="protein sequence ID" value="KAH6608324.1"/>
    <property type="molecule type" value="Genomic_DNA"/>
</dbReference>
<name>A0A9P8QNF3_9HYPO</name>
<dbReference type="Gene3D" id="1.10.10.10">
    <property type="entry name" value="Winged helix-like DNA-binding domain superfamily/Winged helix DNA-binding domain"/>
    <property type="match status" value="1"/>
</dbReference>
<comment type="caution">
    <text evidence="3">The sequence shown here is derived from an EMBL/GenBank/DDBJ whole genome shotgun (WGS) entry which is preliminary data.</text>
</comment>
<reference evidence="3" key="1">
    <citation type="submission" date="2021-08" db="EMBL/GenBank/DDBJ databases">
        <title>Chromosome-Level Trichoderma cornu-damae using Hi-C Data.</title>
        <authorList>
            <person name="Kim C.S."/>
        </authorList>
    </citation>
    <scope>NUCLEOTIDE SEQUENCE</scope>
    <source>
        <strain evidence="3">KA19-0412C</strain>
    </source>
</reference>
<protein>
    <recommendedName>
        <fullName evidence="5">O-methyltransferase domain-containing protein</fullName>
    </recommendedName>
</protein>
<dbReference type="InterPro" id="IPR029063">
    <property type="entry name" value="SAM-dependent_MTases_sf"/>
</dbReference>
<evidence type="ECO:0000259" key="2">
    <source>
        <dbReference type="Pfam" id="PF08100"/>
    </source>
</evidence>
<organism evidence="3 4">
    <name type="scientific">Trichoderma cornu-damae</name>
    <dbReference type="NCBI Taxonomy" id="654480"/>
    <lineage>
        <taxon>Eukaryota</taxon>
        <taxon>Fungi</taxon>
        <taxon>Dikarya</taxon>
        <taxon>Ascomycota</taxon>
        <taxon>Pezizomycotina</taxon>
        <taxon>Sordariomycetes</taxon>
        <taxon>Hypocreomycetidae</taxon>
        <taxon>Hypocreales</taxon>
        <taxon>Hypocreaceae</taxon>
        <taxon>Trichoderma</taxon>
    </lineage>
</organism>
<dbReference type="Pfam" id="PF08100">
    <property type="entry name" value="Dimerisation"/>
    <property type="match status" value="1"/>
</dbReference>
<sequence length="352" mass="39856">MAPKSRIQIQQLANKVQHLVQSLLAELEKVDGETTLYSADWDALTNDLQNSTQELLLRVVPPQTFLRQLQLSHYDLVAFQVAFEFNLFDFIPQSGVLSLSELSERAGIDEDRVSRVIRLLAIHSVFTEPEEDIFAHTATSKLLAQDVSFRSALAVQLDEMYQAASSTAEAIKKSPYEQRADVTPFSTRFGSSIYDFYQNHSNRADRFGKAMQGATALQDLFPPPSLSSDNQIIPRVRFQQHNFFEPQPITDAKAYFMKHSLHNHSDADCVRILRSLVPALEKAGPSIPLLINEGVLPAPGERMRRDQELTLRRGDMCMMVTLSAKERTKKQFNHLLNEADPRLQVQYNPVSI</sequence>
<proteinExistence type="predicted"/>
<feature type="domain" description="O-methyltransferase C-terminal" evidence="1">
    <location>
        <begin position="232"/>
        <end position="339"/>
    </location>
</feature>
<accession>A0A9P8QNF3</accession>
<evidence type="ECO:0000313" key="3">
    <source>
        <dbReference type="EMBL" id="KAH6608324.1"/>
    </source>
</evidence>
<dbReference type="Gene3D" id="3.40.50.150">
    <property type="entry name" value="Vaccinia Virus protein VP39"/>
    <property type="match status" value="2"/>
</dbReference>
<dbReference type="GO" id="GO:0046983">
    <property type="term" value="F:protein dimerization activity"/>
    <property type="evidence" value="ECO:0007669"/>
    <property type="project" value="InterPro"/>
</dbReference>